<keyword evidence="5 7" id="KW-0472">Membrane</keyword>
<accession>A0A9J6RGN4</accession>
<evidence type="ECO:0000256" key="2">
    <source>
        <dbReference type="ARBA" id="ARBA00009477"/>
    </source>
</evidence>
<dbReference type="Pfam" id="PF26002">
    <property type="entry name" value="Beta-barrel_AprE"/>
    <property type="match status" value="1"/>
</dbReference>
<keyword evidence="6" id="KW-0175">Coiled coil</keyword>
<feature type="domain" description="AprE-like beta-barrel" evidence="8">
    <location>
        <begin position="389"/>
        <end position="479"/>
    </location>
</feature>
<dbReference type="PANTHER" id="PTHR30386:SF26">
    <property type="entry name" value="TRANSPORT PROTEIN COMB"/>
    <property type="match status" value="1"/>
</dbReference>
<evidence type="ECO:0000256" key="7">
    <source>
        <dbReference type="SAM" id="Phobius"/>
    </source>
</evidence>
<gene>
    <name evidence="9" type="ORF">OWO01_15240</name>
</gene>
<evidence type="ECO:0000256" key="6">
    <source>
        <dbReference type="SAM" id="Coils"/>
    </source>
</evidence>
<evidence type="ECO:0000313" key="10">
    <source>
        <dbReference type="Proteomes" id="UP001084197"/>
    </source>
</evidence>
<dbReference type="PANTHER" id="PTHR30386">
    <property type="entry name" value="MEMBRANE FUSION SUBUNIT OF EMRAB-TOLC MULTIDRUG EFFLUX PUMP"/>
    <property type="match status" value="1"/>
</dbReference>
<dbReference type="EMBL" id="JAPRAT010000043">
    <property type="protein sequence ID" value="MCZ0704564.1"/>
    <property type="molecule type" value="Genomic_DNA"/>
</dbReference>
<organism evidence="9 10">
    <name type="scientific">Natronobacillus azotifigens</name>
    <dbReference type="NCBI Taxonomy" id="472978"/>
    <lineage>
        <taxon>Bacteria</taxon>
        <taxon>Bacillati</taxon>
        <taxon>Bacillota</taxon>
        <taxon>Bacilli</taxon>
        <taxon>Bacillales</taxon>
        <taxon>Bacillaceae</taxon>
        <taxon>Natronobacillus</taxon>
    </lineage>
</organism>
<dbReference type="AlphaFoldDB" id="A0A9J6RGN4"/>
<protein>
    <submittedName>
        <fullName evidence="9">HlyD family efflux transporter periplasmic adaptor subunit</fullName>
    </submittedName>
</protein>
<feature type="coiled-coil region" evidence="6">
    <location>
        <begin position="119"/>
        <end position="303"/>
    </location>
</feature>
<reference evidence="9" key="1">
    <citation type="submission" date="2022-11" db="EMBL/GenBank/DDBJ databases">
        <title>WGS of Natronobacillus azotifigens 24KS-1, an anaerobic diazotrophic haloalkaliphile from soda-rich habitats.</title>
        <authorList>
            <person name="Sorokin D.Y."/>
            <person name="Merkel A.Y."/>
        </authorList>
    </citation>
    <scope>NUCLEOTIDE SEQUENCE</scope>
    <source>
        <strain evidence="9">24KS-1</strain>
    </source>
</reference>
<feature type="transmembrane region" description="Helical" evidence="7">
    <location>
        <begin position="21"/>
        <end position="42"/>
    </location>
</feature>
<proteinExistence type="inferred from homology"/>
<keyword evidence="3 7" id="KW-0812">Transmembrane</keyword>
<dbReference type="RefSeq" id="WP_268781338.1">
    <property type="nucleotide sequence ID" value="NZ_JAPRAT010000043.1"/>
</dbReference>
<name>A0A9J6RGN4_9BACI</name>
<dbReference type="InterPro" id="IPR058982">
    <property type="entry name" value="Beta-barrel_AprE"/>
</dbReference>
<evidence type="ECO:0000256" key="1">
    <source>
        <dbReference type="ARBA" id="ARBA00004167"/>
    </source>
</evidence>
<dbReference type="Proteomes" id="UP001084197">
    <property type="component" value="Unassembled WGS sequence"/>
</dbReference>
<sequence length="498" mass="56819">MKLFTRQELKDARVFFDKQPPRYMTVFILFTIGVLVLSLIGAQVVKRPYIVKAQGTVTVEGTSYLAARTHGVVTELHVNSGQYVEKGEPILSISTGNEGIQASVVDAQIAELEETLMVMDRYEEAIATKTNTLNREGQELEYYGKMAYYLDTLNQEEFETTKLENDIQEKQQALDQFVKENSEAKKNLERVITKLNDKETEQKSISNSLVEKEEKHEVLFQELTALEEKAMESEEETLFEALADKQKELDRLSESMEQTQQKLESDDAYIELMEKKAEYEAAIESNDMEIKGIEDELKHLNEEKETPYSQAEQTRLQLLSELGEKRNQVYHQLVELRANQGAANQQDEIHQVVASESGVVHYLQPLSQGISIQQNQVIGEIAMEDNNFYIDSYINAQDRSRVGEGQSVKVQVLGVNNYRFGTLEGTLTFIEPGTIQNETQEGVVSFYRATVQLDTTKLQSKSDEVIEIVRSMPVEARIVYQEESYLEWLLNLLNLISS</sequence>
<evidence type="ECO:0000313" key="9">
    <source>
        <dbReference type="EMBL" id="MCZ0704564.1"/>
    </source>
</evidence>
<evidence type="ECO:0000256" key="5">
    <source>
        <dbReference type="ARBA" id="ARBA00023136"/>
    </source>
</evidence>
<evidence type="ECO:0000259" key="8">
    <source>
        <dbReference type="Pfam" id="PF26002"/>
    </source>
</evidence>
<dbReference type="GO" id="GO:0016020">
    <property type="term" value="C:membrane"/>
    <property type="evidence" value="ECO:0007669"/>
    <property type="project" value="UniProtKB-SubCell"/>
</dbReference>
<comment type="similarity">
    <text evidence="2">Belongs to the membrane fusion protein (MFP) (TC 8.A.1) family.</text>
</comment>
<evidence type="ECO:0000256" key="3">
    <source>
        <dbReference type="ARBA" id="ARBA00022692"/>
    </source>
</evidence>
<dbReference type="InterPro" id="IPR050739">
    <property type="entry name" value="MFP"/>
</dbReference>
<comment type="subcellular location">
    <subcellularLocation>
        <location evidence="1">Membrane</location>
        <topology evidence="1">Single-pass membrane protein</topology>
    </subcellularLocation>
</comment>
<evidence type="ECO:0000256" key="4">
    <source>
        <dbReference type="ARBA" id="ARBA00022989"/>
    </source>
</evidence>
<dbReference type="Gene3D" id="2.40.50.100">
    <property type="match status" value="1"/>
</dbReference>
<comment type="caution">
    <text evidence="9">The sequence shown here is derived from an EMBL/GenBank/DDBJ whole genome shotgun (WGS) entry which is preliminary data.</text>
</comment>
<keyword evidence="4 7" id="KW-1133">Transmembrane helix</keyword>
<dbReference type="Gene3D" id="2.40.30.170">
    <property type="match status" value="1"/>
</dbReference>
<keyword evidence="10" id="KW-1185">Reference proteome</keyword>